<evidence type="ECO:0000259" key="3">
    <source>
        <dbReference type="PROSITE" id="PS50853"/>
    </source>
</evidence>
<dbReference type="InterPro" id="IPR050991">
    <property type="entry name" value="ECM_Regulatory_Proteins"/>
</dbReference>
<dbReference type="InterPro" id="IPR036116">
    <property type="entry name" value="FN3_sf"/>
</dbReference>
<organism evidence="4 5">
    <name type="scientific">Hymenobacter cyanobacteriorum</name>
    <dbReference type="NCBI Taxonomy" id="2926463"/>
    <lineage>
        <taxon>Bacteria</taxon>
        <taxon>Pseudomonadati</taxon>
        <taxon>Bacteroidota</taxon>
        <taxon>Cytophagia</taxon>
        <taxon>Cytophagales</taxon>
        <taxon>Hymenobacteraceae</taxon>
        <taxon>Hymenobacter</taxon>
    </lineage>
</organism>
<feature type="domain" description="Fibronectin type-III" evidence="3">
    <location>
        <begin position="772"/>
        <end position="857"/>
    </location>
</feature>
<dbReference type="RefSeq" id="WP_241936774.1">
    <property type="nucleotide sequence ID" value="NZ_JALBGC010000003.1"/>
</dbReference>
<evidence type="ECO:0000313" key="5">
    <source>
        <dbReference type="Proteomes" id="UP001139193"/>
    </source>
</evidence>
<dbReference type="Gene3D" id="2.60.120.380">
    <property type="match status" value="1"/>
</dbReference>
<dbReference type="SUPFAM" id="SSF49265">
    <property type="entry name" value="Fibronectin type III"/>
    <property type="match status" value="4"/>
</dbReference>
<dbReference type="PROSITE" id="PS50853">
    <property type="entry name" value="FN3"/>
    <property type="match status" value="7"/>
</dbReference>
<feature type="domain" description="Fibronectin type-III" evidence="3">
    <location>
        <begin position="1128"/>
        <end position="1213"/>
    </location>
</feature>
<dbReference type="PANTHER" id="PTHR46708:SF2">
    <property type="entry name" value="FIBRONECTIN TYPE-III DOMAIN-CONTAINING PROTEIN"/>
    <property type="match status" value="1"/>
</dbReference>
<dbReference type="Proteomes" id="UP001139193">
    <property type="component" value="Unassembled WGS sequence"/>
</dbReference>
<feature type="domain" description="Fibronectin type-III" evidence="3">
    <location>
        <begin position="861"/>
        <end position="946"/>
    </location>
</feature>
<gene>
    <name evidence="4" type="ORF">MON38_13910</name>
</gene>
<evidence type="ECO:0000256" key="2">
    <source>
        <dbReference type="SAM" id="SignalP"/>
    </source>
</evidence>
<feature type="signal peptide" evidence="2">
    <location>
        <begin position="1"/>
        <end position="33"/>
    </location>
</feature>
<feature type="chain" id="PRO_5040817256" evidence="2">
    <location>
        <begin position="34"/>
        <end position="1391"/>
    </location>
</feature>
<dbReference type="EMBL" id="JALBGC010000003">
    <property type="protein sequence ID" value="MCI1188520.1"/>
    <property type="molecule type" value="Genomic_DNA"/>
</dbReference>
<feature type="domain" description="Fibronectin type-III" evidence="3">
    <location>
        <begin position="683"/>
        <end position="768"/>
    </location>
</feature>
<keyword evidence="1" id="KW-0677">Repeat</keyword>
<dbReference type="Pfam" id="PF00041">
    <property type="entry name" value="fn3"/>
    <property type="match status" value="7"/>
</dbReference>
<dbReference type="SMART" id="SM00060">
    <property type="entry name" value="FN3"/>
    <property type="match status" value="8"/>
</dbReference>
<comment type="caution">
    <text evidence="4">The sequence shown here is derived from an EMBL/GenBank/DDBJ whole genome shotgun (WGS) entry which is preliminary data.</text>
</comment>
<evidence type="ECO:0000313" key="4">
    <source>
        <dbReference type="EMBL" id="MCI1188520.1"/>
    </source>
</evidence>
<reference evidence="4" key="1">
    <citation type="submission" date="2022-03" db="EMBL/GenBank/DDBJ databases">
        <title>Bacterial whole genome sequence for Hymenobacter sp. DH14.</title>
        <authorList>
            <person name="Le V."/>
        </authorList>
    </citation>
    <scope>NUCLEOTIDE SEQUENCE</scope>
    <source>
        <strain evidence="4">DH14</strain>
    </source>
</reference>
<feature type="domain" description="Fibronectin type-III" evidence="3">
    <location>
        <begin position="950"/>
        <end position="1035"/>
    </location>
</feature>
<dbReference type="NCBIfam" id="TIGR04183">
    <property type="entry name" value="Por_Secre_tail"/>
    <property type="match status" value="1"/>
</dbReference>
<feature type="domain" description="Fibronectin type-III" evidence="3">
    <location>
        <begin position="1214"/>
        <end position="1301"/>
    </location>
</feature>
<evidence type="ECO:0000256" key="1">
    <source>
        <dbReference type="ARBA" id="ARBA00022737"/>
    </source>
</evidence>
<keyword evidence="5" id="KW-1185">Reference proteome</keyword>
<accession>A0A9X1VH66</accession>
<dbReference type="Gene3D" id="2.60.40.10">
    <property type="entry name" value="Immunoglobulins"/>
    <property type="match status" value="8"/>
</dbReference>
<dbReference type="Pfam" id="PF18962">
    <property type="entry name" value="Por_Secre_tail"/>
    <property type="match status" value="1"/>
</dbReference>
<keyword evidence="2" id="KW-0732">Signal</keyword>
<feature type="domain" description="Fibronectin type-III" evidence="3">
    <location>
        <begin position="1038"/>
        <end position="1125"/>
    </location>
</feature>
<proteinExistence type="predicted"/>
<dbReference type="CDD" id="cd00063">
    <property type="entry name" value="FN3"/>
    <property type="match status" value="5"/>
</dbReference>
<dbReference type="InterPro" id="IPR013783">
    <property type="entry name" value="Ig-like_fold"/>
</dbReference>
<dbReference type="InterPro" id="IPR026444">
    <property type="entry name" value="Secre_tail"/>
</dbReference>
<protein>
    <submittedName>
        <fullName evidence="4">Fibronectin type III domain-containing protein</fullName>
    </submittedName>
</protein>
<sequence length="1391" mass="138288">MQQPLLSGNWARRLALASASVLGLALNSPTAHGQSLNYSSAGATNVAGTFSSIAGTGSFINVASSDDANSAATSIGFNFAFNGSSFTQFVLNTNGFIKLGSSAPSSPALFFTPEINLGADVFASTNAADVNIIAPFNCDLEAGLGGAGYYVQTSGSTGSRVCTIQWTNVRDKAMTNTVQYAQFSFQVKLYEGSNRVELVYGPCTANNTGTDAFRASGAGLKGSGASTGQEVLFIKGSAQTWDLASAIDSYYSSSTLNYRQTVRPDAGRTYRFEPTAPSSVANNECSAATLLTPGSTCVATNGTTVGATQSIGPATCSGAVGSSDDDVWYRFVATSPVHTVAVTGGTAFDAVLDIRSGSCPGVTIGCADATGNAGTETVNLTGLTVGATYYARVYSYGSASTDAGTFSICVTGGGTANDAGVSAIYTLGQLPQLLATPHTVQAVVVNNGTAILNNLNVTLTVAGANTFTNTQTVASLAVGASTTVTFAAYPLTNAGTNNMTVRVPADGNTTNDVQTYTQVVSASRLAYVDGAQALNPTSVGVGVAGGVLAAKYTLPQPSRVTSITPTFVNAGTAGTTYQVRLYDATGTGGTPGTILYTSATQTRPSATASPTIAVPDVTVGNSFYVAIVELDNNLSLGYQVEDPLRPATFYFQGTSGAFTLINTTPLKTRLALEASVVPVPCVVATNLATSNVTPTGATVSFTPAAGATGYTLTITPQGGTATTQTATASPVTLTNLTPGTTYTVSLVTTCAASQVSTPITTTFTTPFPPCVAVTNLTASNLAPNSATLTFTAASGATSYTVTYTPQGGTAQTQTATGSPVNLASLIPGTLYTATITTSCAGNQNSPAASTTFTTPFPPCPAISGLAASNLTPNGATLTFTSAAGATGYTVTYTPQGGTAQTQTATGSPVTLANLIPGTLYTASVVTNCASNQASAAVTTTFTTPFPPCPAATGLAVGNITTTGASVSFTPAAGATGYTVTYTAQGGTAQTQTATGSPVTLAGLTPGTLYTVAITTNCTAGQTSPAASITFTTGTPCVAVTNLAAGSITTTGATLTFTAPAAGATSFTVAYTPAGGTTLTQTATGSPVVLAGLQPGTSYTATVTTNCGGGQTSPLASTTFTTTTPSCVAATSLAVGSISATAASVSFTPAAGATSYALTLTPQGGTATTQTVTASPVSLTNLTPGTAYTVSLVTTCAAGQTSPAVVTTFSTPAPAPTNAAAGSITATGATISFTPAAGATSYTVTYTPQGGTAATITATGSPVVLTGLASSKAYSVTIVANYPGGGTSAPLTVAFTTLTPTATREALAGGTLAVYPNPAHRAFTLSLLALGSTRTARVELLNALGQVVSTRVLALSTGGTRSQLDVADLPTGLYVVRVQAGTETATTRLVIE</sequence>
<name>A0A9X1VH66_9BACT</name>
<dbReference type="PANTHER" id="PTHR46708">
    <property type="entry name" value="TENASCIN"/>
    <property type="match status" value="1"/>
</dbReference>
<dbReference type="Pfam" id="PF07705">
    <property type="entry name" value="CARDB"/>
    <property type="match status" value="1"/>
</dbReference>
<dbReference type="InterPro" id="IPR011635">
    <property type="entry name" value="CARDB"/>
</dbReference>
<dbReference type="InterPro" id="IPR003961">
    <property type="entry name" value="FN3_dom"/>
</dbReference>